<protein>
    <submittedName>
        <fullName evidence="2">Cro/CI family transcriptional regulator</fullName>
    </submittedName>
</protein>
<dbReference type="Gene3D" id="1.25.40.10">
    <property type="entry name" value="Tetratricopeptide repeat domain"/>
    <property type="match status" value="1"/>
</dbReference>
<evidence type="ECO:0000313" key="3">
    <source>
        <dbReference type="Proteomes" id="UP000013834"/>
    </source>
</evidence>
<dbReference type="PANTHER" id="PTHR37038:SF14">
    <property type="entry name" value="TRANSCRIPTIONAL ACTIVATOR"/>
    <property type="match status" value="1"/>
</dbReference>
<dbReference type="PANTHER" id="PTHR37038">
    <property type="entry name" value="TRANSCRIPTIONAL REGULATOR-RELATED"/>
    <property type="match status" value="1"/>
</dbReference>
<dbReference type="GO" id="GO:0003677">
    <property type="term" value="F:DNA binding"/>
    <property type="evidence" value="ECO:0007669"/>
    <property type="project" value="InterPro"/>
</dbReference>
<feature type="domain" description="HTH cro/C1-type" evidence="1">
    <location>
        <begin position="9"/>
        <end position="59"/>
    </location>
</feature>
<accession>A0A829F0I5</accession>
<dbReference type="EMBL" id="AIVF01000048">
    <property type="protein sequence ID" value="EOG23014.1"/>
    <property type="molecule type" value="Genomic_DNA"/>
</dbReference>
<name>A0A829F0I5_ENTFC</name>
<organism evidence="2 3">
    <name type="scientific">Enterococcus faecium EnGen0180</name>
    <dbReference type="NCBI Taxonomy" id="1157475"/>
    <lineage>
        <taxon>Bacteria</taxon>
        <taxon>Bacillati</taxon>
        <taxon>Bacillota</taxon>
        <taxon>Bacilli</taxon>
        <taxon>Lactobacillales</taxon>
        <taxon>Enterococcaceae</taxon>
        <taxon>Enterococcus</taxon>
    </lineage>
</organism>
<dbReference type="SMART" id="SM00530">
    <property type="entry name" value="HTH_XRE"/>
    <property type="match status" value="1"/>
</dbReference>
<dbReference type="SUPFAM" id="SSF47413">
    <property type="entry name" value="lambda repressor-like DNA-binding domains"/>
    <property type="match status" value="1"/>
</dbReference>
<dbReference type="RefSeq" id="WP_002350223.1">
    <property type="nucleotide sequence ID" value="NZ_KB948137.1"/>
</dbReference>
<dbReference type="PROSITE" id="PS50943">
    <property type="entry name" value="HTH_CROC1"/>
    <property type="match status" value="1"/>
</dbReference>
<reference evidence="2 3" key="1">
    <citation type="submission" date="2013-02" db="EMBL/GenBank/DDBJ databases">
        <title>The Genome Sequence of Enterococcus faecium VRE_84.</title>
        <authorList>
            <consortium name="The Broad Institute Genome Sequencing Platform"/>
            <consortium name="The Broad Institute Genome Sequencing Center for Infectious Disease"/>
            <person name="Earl A.M."/>
            <person name="Gilmore M.S."/>
            <person name="Lebreton F."/>
            <person name="Hammerum A.M."/>
            <person name="Jensen L.B."/>
            <person name="Guardabassi L."/>
            <person name="Walker B."/>
            <person name="Young S.K."/>
            <person name="Zeng Q."/>
            <person name="Gargeya S."/>
            <person name="Fitzgerald M."/>
            <person name="Haas B."/>
            <person name="Abouelleil A."/>
            <person name="Alvarado L."/>
            <person name="Arachchi H.M."/>
            <person name="Berlin A.M."/>
            <person name="Chapman S.B."/>
            <person name="Dewar J."/>
            <person name="Goldberg J."/>
            <person name="Griggs A."/>
            <person name="Gujja S."/>
            <person name="Hansen M."/>
            <person name="Howarth C."/>
            <person name="Imamovic A."/>
            <person name="Larimer J."/>
            <person name="McCowan C."/>
            <person name="Murphy C."/>
            <person name="Neiman D."/>
            <person name="Pearson M."/>
            <person name="Priest M."/>
            <person name="Roberts A."/>
            <person name="Saif S."/>
            <person name="Shea T."/>
            <person name="Sisk P."/>
            <person name="Sykes S."/>
            <person name="Wortman J."/>
            <person name="Nusbaum C."/>
            <person name="Birren B."/>
        </authorList>
    </citation>
    <scope>NUCLEOTIDE SEQUENCE [LARGE SCALE GENOMIC DNA]</scope>
    <source>
        <strain evidence="2 3">VRE 84</strain>
    </source>
</reference>
<dbReference type="Proteomes" id="UP000013834">
    <property type="component" value="Unassembled WGS sequence"/>
</dbReference>
<dbReference type="Pfam" id="PF01381">
    <property type="entry name" value="HTH_3"/>
    <property type="match status" value="1"/>
</dbReference>
<dbReference type="InterPro" id="IPR010982">
    <property type="entry name" value="Lambda_DNA-bd_dom_sf"/>
</dbReference>
<dbReference type="InterPro" id="IPR011990">
    <property type="entry name" value="TPR-like_helical_dom_sf"/>
</dbReference>
<evidence type="ECO:0000259" key="1">
    <source>
        <dbReference type="PROSITE" id="PS50943"/>
    </source>
</evidence>
<dbReference type="AlphaFoldDB" id="A0A829F0I5"/>
<sequence>MNIEKFITARKAANLSQKEVSEGICTQATLSKFENNGQVPSLKILIKLCNRINLPLVELFSSMNVINTQLDEQLEKAEFSLITSEYEQLTQILAAIDPKVIDESELIARYYYLKGFEMIFTNAPITDVLFHFDQLLMAETANTLFRLLAYTGIGMVYAREKELEKAEVYFNRVFEKIYTYPIRTTEDIWRVLNIVFHCGVFFAQDGDLETSDALLNYAIDICSDNHLTYYLARAAAQLAKNAQAKNKSKAEVLELIQDALAFAKINKNKKLIDELNHMKKMILLIN</sequence>
<evidence type="ECO:0000313" key="2">
    <source>
        <dbReference type="EMBL" id="EOG23014.1"/>
    </source>
</evidence>
<gene>
    <name evidence="2" type="ORF">SMG_02585</name>
</gene>
<proteinExistence type="predicted"/>
<dbReference type="InterPro" id="IPR001387">
    <property type="entry name" value="Cro/C1-type_HTH"/>
</dbReference>
<dbReference type="InterPro" id="IPR053163">
    <property type="entry name" value="HTH-type_regulator_Rgg"/>
</dbReference>
<dbReference type="SUPFAM" id="SSF48452">
    <property type="entry name" value="TPR-like"/>
    <property type="match status" value="1"/>
</dbReference>
<dbReference type="CDD" id="cd00093">
    <property type="entry name" value="HTH_XRE"/>
    <property type="match status" value="1"/>
</dbReference>
<comment type="caution">
    <text evidence="2">The sequence shown here is derived from an EMBL/GenBank/DDBJ whole genome shotgun (WGS) entry which is preliminary data.</text>
</comment>